<evidence type="ECO:0000256" key="2">
    <source>
        <dbReference type="ARBA" id="ARBA00007262"/>
    </source>
</evidence>
<evidence type="ECO:0000313" key="6">
    <source>
        <dbReference type="EMBL" id="RDW57433.1"/>
    </source>
</evidence>
<dbReference type="EMBL" id="PVWQ01000028">
    <property type="protein sequence ID" value="RDW57433.1"/>
    <property type="molecule type" value="Genomic_DNA"/>
</dbReference>
<dbReference type="AlphaFoldDB" id="A0A3D8Q6I7"/>
<dbReference type="STRING" id="1810919.A0A3D8Q6I7"/>
<dbReference type="Pfam" id="PF06140">
    <property type="entry name" value="Ifi-6-16"/>
    <property type="match status" value="1"/>
</dbReference>
<comment type="similarity">
    <text evidence="2">Belongs to the IFI6/IFI27 family.</text>
</comment>
<comment type="subcellular location">
    <subcellularLocation>
        <location evidence="1">Membrane</location>
        <topology evidence="1">Multi-pass membrane protein</topology>
    </subcellularLocation>
</comment>
<comment type="caution">
    <text evidence="6">The sequence shown here is derived from an EMBL/GenBank/DDBJ whole genome shotgun (WGS) entry which is preliminary data.</text>
</comment>
<keyword evidence="7" id="KW-1185">Reference proteome</keyword>
<dbReference type="Gene3D" id="6.10.110.10">
    <property type="match status" value="1"/>
</dbReference>
<name>A0A3D8Q6I7_9EURO</name>
<dbReference type="OrthoDB" id="440424at2759"/>
<dbReference type="RefSeq" id="XP_026597928.1">
    <property type="nucleotide sequence ID" value="XM_026753533.1"/>
</dbReference>
<keyword evidence="3" id="KW-0812">Transmembrane</keyword>
<evidence type="ECO:0000256" key="3">
    <source>
        <dbReference type="ARBA" id="ARBA00022692"/>
    </source>
</evidence>
<organism evidence="6 7">
    <name type="scientific">Aspergillus mulundensis</name>
    <dbReference type="NCBI Taxonomy" id="1810919"/>
    <lineage>
        <taxon>Eukaryota</taxon>
        <taxon>Fungi</taxon>
        <taxon>Dikarya</taxon>
        <taxon>Ascomycota</taxon>
        <taxon>Pezizomycotina</taxon>
        <taxon>Eurotiomycetes</taxon>
        <taxon>Eurotiomycetidae</taxon>
        <taxon>Eurotiales</taxon>
        <taxon>Aspergillaceae</taxon>
        <taxon>Aspergillus</taxon>
        <taxon>Aspergillus subgen. Nidulantes</taxon>
    </lineage>
</organism>
<dbReference type="Proteomes" id="UP000256690">
    <property type="component" value="Unassembled WGS sequence"/>
</dbReference>
<evidence type="ECO:0000313" key="7">
    <source>
        <dbReference type="Proteomes" id="UP000256690"/>
    </source>
</evidence>
<evidence type="ECO:0000256" key="1">
    <source>
        <dbReference type="ARBA" id="ARBA00004141"/>
    </source>
</evidence>
<protein>
    <submittedName>
        <fullName evidence="6">Uncharacterized protein</fullName>
    </submittedName>
</protein>
<dbReference type="InterPro" id="IPR009311">
    <property type="entry name" value="IFI6/IFI27-like"/>
</dbReference>
<dbReference type="InterPro" id="IPR038213">
    <property type="entry name" value="IFI6/IFI27-like_sf"/>
</dbReference>
<dbReference type="GO" id="GO:0016020">
    <property type="term" value="C:membrane"/>
    <property type="evidence" value="ECO:0007669"/>
    <property type="project" value="UniProtKB-SubCell"/>
</dbReference>
<keyword evidence="4" id="KW-1133">Transmembrane helix</keyword>
<gene>
    <name evidence="6" type="ORF">DSM5745_11517</name>
</gene>
<reference evidence="6 7" key="1">
    <citation type="journal article" date="2018" name="IMA Fungus">
        <title>IMA Genome-F 9: Draft genome sequence of Annulohypoxylon stygium, Aspergillus mulundensis, Berkeleyomyces basicola (syn. Thielaviopsis basicola), Ceratocystis smalleyi, two Cercospora beticola strains, Coleophoma cylindrospora, Fusarium fracticaudum, Phialophora cf. hyalina, and Morchella septimelata.</title>
        <authorList>
            <person name="Wingfield B.D."/>
            <person name="Bills G.F."/>
            <person name="Dong Y."/>
            <person name="Huang W."/>
            <person name="Nel W.J."/>
            <person name="Swalarsk-Parry B.S."/>
            <person name="Vaghefi N."/>
            <person name="Wilken P.M."/>
            <person name="An Z."/>
            <person name="de Beer Z.W."/>
            <person name="De Vos L."/>
            <person name="Chen L."/>
            <person name="Duong T.A."/>
            <person name="Gao Y."/>
            <person name="Hammerbacher A."/>
            <person name="Kikkert J.R."/>
            <person name="Li Y."/>
            <person name="Li H."/>
            <person name="Li K."/>
            <person name="Li Q."/>
            <person name="Liu X."/>
            <person name="Ma X."/>
            <person name="Naidoo K."/>
            <person name="Pethybridge S.J."/>
            <person name="Sun J."/>
            <person name="Steenkamp E.T."/>
            <person name="van der Nest M.A."/>
            <person name="van Wyk S."/>
            <person name="Wingfield M.J."/>
            <person name="Xiong C."/>
            <person name="Yue Q."/>
            <person name="Zhang X."/>
        </authorList>
    </citation>
    <scope>NUCLEOTIDE SEQUENCE [LARGE SCALE GENOMIC DNA]</scope>
    <source>
        <strain evidence="6 7">DSM 5745</strain>
    </source>
</reference>
<dbReference type="GeneID" id="38121887"/>
<proteinExistence type="inferred from homology"/>
<accession>A0A3D8Q6I7</accession>
<evidence type="ECO:0000256" key="4">
    <source>
        <dbReference type="ARBA" id="ARBA00022989"/>
    </source>
</evidence>
<evidence type="ECO:0000256" key="5">
    <source>
        <dbReference type="ARBA" id="ARBA00023136"/>
    </source>
</evidence>
<keyword evidence="5" id="KW-0472">Membrane</keyword>
<sequence>MSTLNVSAQLISDGTKIAQAAVFEGSKLAVTYGKPIMESSTGLAAQAAEWASKNPVSAGSIAAGLTVAVAPGIVVTLPLSAIGFTAGGVQAGSLAAGAHSVLGNVVAGSLFAVLQSAGAGGAGLAVLNGAAQVGGLAVGVGNAG</sequence>